<accession>A0A316FC58</accession>
<organism evidence="1 2">
    <name type="scientific">Actinoplanes xinjiangensis</name>
    <dbReference type="NCBI Taxonomy" id="512350"/>
    <lineage>
        <taxon>Bacteria</taxon>
        <taxon>Bacillati</taxon>
        <taxon>Actinomycetota</taxon>
        <taxon>Actinomycetes</taxon>
        <taxon>Micromonosporales</taxon>
        <taxon>Micromonosporaceae</taxon>
        <taxon>Actinoplanes</taxon>
    </lineage>
</organism>
<dbReference type="OrthoDB" id="9789980at2"/>
<dbReference type="InterPro" id="IPR025335">
    <property type="entry name" value="DUF4241"/>
</dbReference>
<sequence length="212" mass="21827">MPYSPDLAAILKEGARFEADGIAYVIERLPVGTVVAPTGEITACDPLTCANGAEAFTATIAPGRYPLTAWVAVVSQDGGTPDQRTAALELTVSDQAAVRWEMALNEGQDVGVLDADGYFGYPVDAGVGTLADLSAVAALAEWDYDQLEDVYIPAQIPPGPAPIDGLVDEATGANVITVASGWGDGVYPTFVGFAADGTVCGFVTDFLVVPGL</sequence>
<keyword evidence="2" id="KW-1185">Reference proteome</keyword>
<gene>
    <name evidence="1" type="ORF">BC793_11131</name>
</gene>
<dbReference type="AlphaFoldDB" id="A0A316FC58"/>
<dbReference type="RefSeq" id="WP_109595921.1">
    <property type="nucleotide sequence ID" value="NZ_BONA01000061.1"/>
</dbReference>
<dbReference type="EMBL" id="QGGR01000011">
    <property type="protein sequence ID" value="PWK45059.1"/>
    <property type="molecule type" value="Genomic_DNA"/>
</dbReference>
<evidence type="ECO:0000313" key="1">
    <source>
        <dbReference type="EMBL" id="PWK45059.1"/>
    </source>
</evidence>
<comment type="caution">
    <text evidence="1">The sequence shown here is derived from an EMBL/GenBank/DDBJ whole genome shotgun (WGS) entry which is preliminary data.</text>
</comment>
<name>A0A316FC58_9ACTN</name>
<dbReference type="Proteomes" id="UP000245697">
    <property type="component" value="Unassembled WGS sequence"/>
</dbReference>
<dbReference type="Pfam" id="PF14025">
    <property type="entry name" value="DUF4241"/>
    <property type="match status" value="1"/>
</dbReference>
<proteinExistence type="predicted"/>
<evidence type="ECO:0000313" key="2">
    <source>
        <dbReference type="Proteomes" id="UP000245697"/>
    </source>
</evidence>
<protein>
    <submittedName>
        <fullName evidence="1">Uncharacterized protein DUF4241</fullName>
    </submittedName>
</protein>
<reference evidence="1 2" key="1">
    <citation type="submission" date="2018-05" db="EMBL/GenBank/DDBJ databases">
        <title>Genomic Encyclopedia of Archaeal and Bacterial Type Strains, Phase II (KMG-II): from individual species to whole genera.</title>
        <authorList>
            <person name="Goeker M."/>
        </authorList>
    </citation>
    <scope>NUCLEOTIDE SEQUENCE [LARGE SCALE GENOMIC DNA]</scope>
    <source>
        <strain evidence="1 2">DSM 45184</strain>
    </source>
</reference>